<dbReference type="PANTHER" id="PTHR36766:SF60">
    <property type="entry name" value="NB-ARC DOMAIN-CONTAINING PROTEIN"/>
    <property type="match status" value="1"/>
</dbReference>
<keyword evidence="3" id="KW-0677">Repeat</keyword>
<dbReference type="Pfam" id="PF23559">
    <property type="entry name" value="WHD_DRP"/>
    <property type="match status" value="1"/>
</dbReference>
<gene>
    <name evidence="11" type="ORF">SORBI_3003G317300</name>
</gene>
<dbReference type="Proteomes" id="UP000000768">
    <property type="component" value="Chromosome 3"/>
</dbReference>
<dbReference type="GO" id="GO:0009626">
    <property type="term" value="P:plant-type hypersensitive response"/>
    <property type="evidence" value="ECO:0007669"/>
    <property type="project" value="UniProtKB-ARBA"/>
</dbReference>
<dbReference type="Pfam" id="PF00931">
    <property type="entry name" value="NB-ARC"/>
    <property type="match status" value="1"/>
</dbReference>
<dbReference type="InterPro" id="IPR027417">
    <property type="entry name" value="P-loop_NTPase"/>
</dbReference>
<reference evidence="11 12" key="1">
    <citation type="journal article" date="2009" name="Nature">
        <title>The Sorghum bicolor genome and the diversification of grasses.</title>
        <authorList>
            <person name="Paterson A.H."/>
            <person name="Bowers J.E."/>
            <person name="Bruggmann R."/>
            <person name="Dubchak I."/>
            <person name="Grimwood J."/>
            <person name="Gundlach H."/>
            <person name="Haberer G."/>
            <person name="Hellsten U."/>
            <person name="Mitros T."/>
            <person name="Poliakov A."/>
            <person name="Schmutz J."/>
            <person name="Spannagl M."/>
            <person name="Tang H."/>
            <person name="Wang X."/>
            <person name="Wicker T."/>
            <person name="Bharti A.K."/>
            <person name="Chapman J."/>
            <person name="Feltus F.A."/>
            <person name="Gowik U."/>
            <person name="Grigoriev I.V."/>
            <person name="Lyons E."/>
            <person name="Maher C.A."/>
            <person name="Martis M."/>
            <person name="Narechania A."/>
            <person name="Otillar R.P."/>
            <person name="Penning B.W."/>
            <person name="Salamov A.A."/>
            <person name="Wang Y."/>
            <person name="Zhang L."/>
            <person name="Carpita N.C."/>
            <person name="Freeling M."/>
            <person name="Gingle A.R."/>
            <person name="Hash C.T."/>
            <person name="Keller B."/>
            <person name="Klein P."/>
            <person name="Kresovich S."/>
            <person name="McCann M.C."/>
            <person name="Ming R."/>
            <person name="Peterson D.G."/>
            <person name="Mehboob-ur-Rahman"/>
            <person name="Ware D."/>
            <person name="Westhoff P."/>
            <person name="Mayer K.F."/>
            <person name="Messing J."/>
            <person name="Rokhsar D.S."/>
        </authorList>
    </citation>
    <scope>NUCLEOTIDE SEQUENCE [LARGE SCALE GENOMIC DNA]</scope>
    <source>
        <strain evidence="12">cv. BTx623</strain>
    </source>
</reference>
<keyword evidence="5" id="KW-0611">Plant defense</keyword>
<dbReference type="PRINTS" id="PR00364">
    <property type="entry name" value="DISEASERSIST"/>
</dbReference>
<dbReference type="GO" id="GO:0002758">
    <property type="term" value="P:innate immune response-activating signaling pathway"/>
    <property type="evidence" value="ECO:0007669"/>
    <property type="project" value="UniProtKB-ARBA"/>
</dbReference>
<organism evidence="11 12">
    <name type="scientific">Sorghum bicolor</name>
    <name type="common">Sorghum</name>
    <name type="synonym">Sorghum vulgare</name>
    <dbReference type="NCBI Taxonomy" id="4558"/>
    <lineage>
        <taxon>Eukaryota</taxon>
        <taxon>Viridiplantae</taxon>
        <taxon>Streptophyta</taxon>
        <taxon>Embryophyta</taxon>
        <taxon>Tracheophyta</taxon>
        <taxon>Spermatophyta</taxon>
        <taxon>Magnoliopsida</taxon>
        <taxon>Liliopsida</taxon>
        <taxon>Poales</taxon>
        <taxon>Poaceae</taxon>
        <taxon>PACMAD clade</taxon>
        <taxon>Panicoideae</taxon>
        <taxon>Andropogonodae</taxon>
        <taxon>Andropogoneae</taxon>
        <taxon>Sorghinae</taxon>
        <taxon>Sorghum</taxon>
    </lineage>
</organism>
<comment type="similarity">
    <text evidence="1">Belongs to the disease resistance NB-LRR family.</text>
</comment>
<feature type="domain" description="NB-ARC" evidence="7">
    <location>
        <begin position="203"/>
        <end position="356"/>
    </location>
</feature>
<dbReference type="SUPFAM" id="SSF52058">
    <property type="entry name" value="L domain-like"/>
    <property type="match status" value="2"/>
</dbReference>
<evidence type="ECO:0000259" key="8">
    <source>
        <dbReference type="Pfam" id="PF18052"/>
    </source>
</evidence>
<evidence type="ECO:0000259" key="7">
    <source>
        <dbReference type="Pfam" id="PF00931"/>
    </source>
</evidence>
<evidence type="ECO:0000256" key="4">
    <source>
        <dbReference type="ARBA" id="ARBA00022741"/>
    </source>
</evidence>
<dbReference type="InterPro" id="IPR032675">
    <property type="entry name" value="LRR_dom_sf"/>
</dbReference>
<dbReference type="InterPro" id="IPR056789">
    <property type="entry name" value="LRR_R13L1-DRL21"/>
</dbReference>
<dbReference type="Pfam" id="PF25019">
    <property type="entry name" value="LRR_R13L1-DRL21"/>
    <property type="match status" value="1"/>
</dbReference>
<feature type="domain" description="Disease resistance N-terminal" evidence="8">
    <location>
        <begin position="13"/>
        <end position="97"/>
    </location>
</feature>
<dbReference type="SUPFAM" id="SSF52540">
    <property type="entry name" value="P-loop containing nucleoside triphosphate hydrolases"/>
    <property type="match status" value="1"/>
</dbReference>
<dbReference type="FunCoup" id="A0A1W0VZX7">
    <property type="interactions" value="356"/>
</dbReference>
<protein>
    <recommendedName>
        <fullName evidence="13">Rp1-like protein</fullName>
    </recommendedName>
</protein>
<dbReference type="InterPro" id="IPR036388">
    <property type="entry name" value="WH-like_DNA-bd_sf"/>
</dbReference>
<dbReference type="GO" id="GO:0042742">
    <property type="term" value="P:defense response to bacterium"/>
    <property type="evidence" value="ECO:0007669"/>
    <property type="project" value="UniProtKB-ARBA"/>
</dbReference>
<evidence type="ECO:0000256" key="6">
    <source>
        <dbReference type="ARBA" id="ARBA00022840"/>
    </source>
</evidence>
<dbReference type="InterPro" id="IPR058922">
    <property type="entry name" value="WHD_DRP"/>
</dbReference>
<evidence type="ECO:0000313" key="11">
    <source>
        <dbReference type="EMBL" id="OQU87674.1"/>
    </source>
</evidence>
<keyword evidence="4" id="KW-0547">Nucleotide-binding</keyword>
<evidence type="ECO:0000256" key="3">
    <source>
        <dbReference type="ARBA" id="ARBA00022737"/>
    </source>
</evidence>
<dbReference type="Gramene" id="OQU87674">
    <property type="protein sequence ID" value="OQU87674"/>
    <property type="gene ID" value="SORBI_3003G317300"/>
</dbReference>
<dbReference type="EMBL" id="CM000762">
    <property type="protein sequence ID" value="OQU87674.1"/>
    <property type="molecule type" value="Genomic_DNA"/>
</dbReference>
<dbReference type="eggNOG" id="KOG4658">
    <property type="taxonomic scope" value="Eukaryota"/>
</dbReference>
<accession>A0A1W0VZX7</accession>
<dbReference type="PANTHER" id="PTHR36766">
    <property type="entry name" value="PLANT BROAD-SPECTRUM MILDEW RESISTANCE PROTEIN RPW8"/>
    <property type="match status" value="1"/>
</dbReference>
<name>A0A1W0VZX7_SORBI</name>
<dbReference type="InParanoid" id="A0A1W0VZX7"/>
<dbReference type="GO" id="GO:0005524">
    <property type="term" value="F:ATP binding"/>
    <property type="evidence" value="ECO:0007669"/>
    <property type="project" value="UniProtKB-KW"/>
</dbReference>
<dbReference type="Gene3D" id="1.20.5.4130">
    <property type="match status" value="1"/>
</dbReference>
<evidence type="ECO:0000256" key="1">
    <source>
        <dbReference type="ARBA" id="ARBA00008894"/>
    </source>
</evidence>
<sequence length="1275" mass="144869">MADVALAGLRWVVSPIVKKLLAEASTYLSVDMARELQELETTVLPQFDLVIEAAEKSPHRDKLKAWLQQLKEAFYDAEDLLDEHEYNLLKRKAKSGKDSVLGEDASSMKSTILKPFQAATSRARNLLPDNRRLIRKLHELKDILAKAKDFRELLGLPTATPALPVPTTAIPPATTTSLPTSKVDILLNNSTAPEASSSRFSGLAIIGAGGMGKSTLAQYVYNDKRVEEYFDVRMWVCISRKLDIHHHTREIIECAAKGECPRLGSLDTLHYKLKDILEKSQRFLLVLDDVWFQESDNETEWEQLVAPLISQQAGSKVLITSRRDTLPAALFCKQVIRLGNMEDAEFLALFKHHAFSGVEIEDQLLRLKLEQTAEKIAKRLGQSPLAAKVLGSRLSRKKDVSEWNATLKIDNLSEPRRALLWSYEKLDPRTQRCFLYCSLFPKGHKYNIDEMVHLWVAEGLVDSYKLRRRMEDVATEYFNEMVCGSFFQLVSERYMGSWYVMHDLLHDLAESLAREDCFRLEDDKVTEIPCTIRHLSVRVESMEKHRQIIHKLHHLRTVICIDPLIDDASDLFDKILQHLKKLRVLYLSFYNSSKLPESVGELKHIRYLNLIRTLVSELPKSLCTLYHLQFLLLNAKVKSLPNKLCNLSKLHRLEGYDSFSKHRLYERPLCQIPNIGKLTSLQHLHEFSVHKEKGYELQQLKDLNELAGCLTIKNLENITGKDEALESKLYQKNRLKELQLVWSGEKDMDAEDSLHLDILEGLKPPPQLSGLAVIGYKSGSYPSWLHEHSYFESLGSFKLADCSVLEGLPLDSELFWHCSNLRIDNVPNFKTLSCLPTGLTRLSIHRCPLLMFVTKKELEQHDLRENMITDYLASKLASLWEVRSRIRSVLSEEHSSLKQLATLIDDDISEHLRIINMDPVHEKRDGLFVKEDIIRAWLCCHEQRMRFIYGRSIALPLVPASGLRYLGLDSCSITDGALAACLGGLASLETLVLDKIMTLTALPSEGVFKHLRKLDYLFISSCWCLRSLGGLRAAASLRESRFICCPCLELARGAELLPLSLVKLFISGCMLAADSFGNGLPQLNGLSMFGCRSTPSLSITHLTSLKELSLGNFPDLCFLEGLSSLYLLSLHLTEVPKLSVEFISQFRVQRSLYVSSTELLNHMLMAEGFTIPTFLCLENCKESSVTFEESASFSSVKHLRLCLCEMKSLPGNLKCFSSLEELDIHACPNISSLPDLPSTLQRIYIWDCELLKESCRAPDGESWPKIAHIRWKEFR</sequence>
<reference evidence="12" key="2">
    <citation type="journal article" date="2018" name="Plant J.">
        <title>The Sorghum bicolor reference genome: improved assembly, gene annotations, a transcriptome atlas, and signatures of genome organization.</title>
        <authorList>
            <person name="McCormick R.F."/>
            <person name="Truong S.K."/>
            <person name="Sreedasyam A."/>
            <person name="Jenkins J."/>
            <person name="Shu S."/>
            <person name="Sims D."/>
            <person name="Kennedy M."/>
            <person name="Amirebrahimi M."/>
            <person name="Weers B.D."/>
            <person name="McKinley B."/>
            <person name="Mattison A."/>
            <person name="Morishige D.T."/>
            <person name="Grimwood J."/>
            <person name="Schmutz J."/>
            <person name="Mullet J.E."/>
        </authorList>
    </citation>
    <scope>NUCLEOTIDE SEQUENCE [LARGE SCALE GENOMIC DNA]</scope>
    <source>
        <strain evidence="12">cv. BTx623</strain>
    </source>
</reference>
<evidence type="ECO:0000256" key="5">
    <source>
        <dbReference type="ARBA" id="ARBA00022821"/>
    </source>
</evidence>
<dbReference type="Pfam" id="PF18052">
    <property type="entry name" value="Rx_N"/>
    <property type="match status" value="1"/>
</dbReference>
<keyword evidence="6" id="KW-0067">ATP-binding</keyword>
<evidence type="ECO:0008006" key="13">
    <source>
        <dbReference type="Google" id="ProtNLM"/>
    </source>
</evidence>
<keyword evidence="2" id="KW-0433">Leucine-rich repeat</keyword>
<dbReference type="Gene3D" id="3.40.50.300">
    <property type="entry name" value="P-loop containing nucleotide triphosphate hydrolases"/>
    <property type="match status" value="1"/>
</dbReference>
<dbReference type="Gene3D" id="3.80.10.10">
    <property type="entry name" value="Ribonuclease Inhibitor"/>
    <property type="match status" value="3"/>
</dbReference>
<proteinExistence type="inferred from homology"/>
<dbReference type="InterPro" id="IPR002182">
    <property type="entry name" value="NB-ARC"/>
</dbReference>
<dbReference type="AlphaFoldDB" id="A0A1W0VZX7"/>
<dbReference type="OMA" id="EEHEYNI"/>
<keyword evidence="12" id="KW-1185">Reference proteome</keyword>
<dbReference type="InterPro" id="IPR041118">
    <property type="entry name" value="Rx_N"/>
</dbReference>
<dbReference type="STRING" id="4558.A0A1W0VZX7"/>
<evidence type="ECO:0000259" key="10">
    <source>
        <dbReference type="Pfam" id="PF25019"/>
    </source>
</evidence>
<evidence type="ECO:0000313" key="12">
    <source>
        <dbReference type="Proteomes" id="UP000000768"/>
    </source>
</evidence>
<dbReference type="FunFam" id="1.10.10.10:FF:000322">
    <property type="entry name" value="Probable disease resistance protein At1g63360"/>
    <property type="match status" value="1"/>
</dbReference>
<dbReference type="GO" id="GO:0043531">
    <property type="term" value="F:ADP binding"/>
    <property type="evidence" value="ECO:0007669"/>
    <property type="project" value="InterPro"/>
</dbReference>
<evidence type="ECO:0000259" key="9">
    <source>
        <dbReference type="Pfam" id="PF23559"/>
    </source>
</evidence>
<feature type="domain" description="R13L1/DRL21-like LRR repeat region" evidence="10">
    <location>
        <begin position="697"/>
        <end position="810"/>
    </location>
</feature>
<feature type="domain" description="Disease resistance protein winged helix" evidence="9">
    <location>
        <begin position="439"/>
        <end position="509"/>
    </location>
</feature>
<evidence type="ECO:0000256" key="2">
    <source>
        <dbReference type="ARBA" id="ARBA00022614"/>
    </source>
</evidence>
<dbReference type="Gene3D" id="1.10.10.10">
    <property type="entry name" value="Winged helix-like DNA-binding domain superfamily/Winged helix DNA-binding domain"/>
    <property type="match status" value="1"/>
</dbReference>